<dbReference type="InterPro" id="IPR052345">
    <property type="entry name" value="Rad_response_metalloprotease"/>
</dbReference>
<gene>
    <name evidence="2" type="ORF">J7S78_22185</name>
</gene>
<dbReference type="InterPro" id="IPR010982">
    <property type="entry name" value="Lambda_DNA-bd_dom_sf"/>
</dbReference>
<keyword evidence="3" id="KW-1185">Reference proteome</keyword>
<dbReference type="SUPFAM" id="SSF47413">
    <property type="entry name" value="lambda repressor-like DNA-binding domains"/>
    <property type="match status" value="1"/>
</dbReference>
<dbReference type="Pfam" id="PF06114">
    <property type="entry name" value="Peptidase_M78"/>
    <property type="match status" value="1"/>
</dbReference>
<dbReference type="GO" id="GO:0003677">
    <property type="term" value="F:DNA binding"/>
    <property type="evidence" value="ECO:0007669"/>
    <property type="project" value="InterPro"/>
</dbReference>
<dbReference type="RefSeq" id="WP_210846422.1">
    <property type="nucleotide sequence ID" value="NZ_JAGKON010000025.1"/>
</dbReference>
<accession>A0AAP2BLW8</accession>
<dbReference type="Proteomes" id="UP000673434">
    <property type="component" value="Unassembled WGS sequence"/>
</dbReference>
<dbReference type="PANTHER" id="PTHR43236:SF2">
    <property type="entry name" value="BLL0069 PROTEIN"/>
    <property type="match status" value="1"/>
</dbReference>
<evidence type="ECO:0000313" key="3">
    <source>
        <dbReference type="Proteomes" id="UP000673434"/>
    </source>
</evidence>
<dbReference type="InterPro" id="IPR010359">
    <property type="entry name" value="IrrE_HExxH"/>
</dbReference>
<comment type="caution">
    <text evidence="2">The sequence shown here is derived from an EMBL/GenBank/DDBJ whole genome shotgun (WGS) entry which is preliminary data.</text>
</comment>
<evidence type="ECO:0000313" key="2">
    <source>
        <dbReference type="EMBL" id="MBQ0602522.1"/>
    </source>
</evidence>
<sequence>MADLAYINPQIFNWARARAQVSEEDLSHSLGVKLEKVIGWSSGDQKPTFGQAQKLASKLHIPFAFFFLPSPPIDVLPIPDLRTPGNHGLANISVDLKDTIASVVRRQEWYKDYLKDQNAEPLGFIGSYDVNSNPDDVAESIRQTLGLKDLNPRGLNWEEYQRKIVEGAEAAGILVMRSGIVENNTRRPLSVSEFRGFAISDNHAPVVFVNLRDAPSARLFTLLHELAHLWLGQSGVSSVGTFEDRREERFCNAVAGEFLAPAREVTALWSEDKELNDNVSDIARTFHVSRYVIIRRAFDLGLVSYDTYQDYYRELINQFNNADGGGGNFYAIAKNKNSALFSKVLLNEALSGKVLLRDAGKLLGISPAKLKQYAMEIGA</sequence>
<protein>
    <submittedName>
        <fullName evidence="2">ImmA/IrrE family metallo-endopeptidase</fullName>
    </submittedName>
</protein>
<proteinExistence type="predicted"/>
<dbReference type="AlphaFoldDB" id="A0AAP2BLW8"/>
<organism evidence="2 3">
    <name type="scientific">Klebsiella oxytoca</name>
    <dbReference type="NCBI Taxonomy" id="571"/>
    <lineage>
        <taxon>Bacteria</taxon>
        <taxon>Pseudomonadati</taxon>
        <taxon>Pseudomonadota</taxon>
        <taxon>Gammaproteobacteria</taxon>
        <taxon>Enterobacterales</taxon>
        <taxon>Enterobacteriaceae</taxon>
        <taxon>Klebsiella/Raoultella group</taxon>
        <taxon>Klebsiella</taxon>
    </lineage>
</organism>
<reference evidence="2 3" key="1">
    <citation type="submission" date="2021-03" db="EMBL/GenBank/DDBJ databases">
        <authorList>
            <person name="Stanton E."/>
        </authorList>
    </citation>
    <scope>NUCLEOTIDE SEQUENCE [LARGE SCALE GENOMIC DNA]</scope>
    <source>
        <strain evidence="2 3">2020EL-00037</strain>
    </source>
</reference>
<dbReference type="Gene3D" id="1.10.10.2910">
    <property type="match status" value="1"/>
</dbReference>
<evidence type="ECO:0000259" key="1">
    <source>
        <dbReference type="Pfam" id="PF06114"/>
    </source>
</evidence>
<feature type="domain" description="IrrE N-terminal-like" evidence="1">
    <location>
        <begin position="169"/>
        <end position="296"/>
    </location>
</feature>
<name>A0AAP2BLW8_KLEOX</name>
<dbReference type="PANTHER" id="PTHR43236">
    <property type="entry name" value="ANTITOXIN HIGA1"/>
    <property type="match status" value="1"/>
</dbReference>
<dbReference type="EMBL" id="JAGKON010000025">
    <property type="protein sequence ID" value="MBQ0602522.1"/>
    <property type="molecule type" value="Genomic_DNA"/>
</dbReference>